<keyword evidence="4" id="KW-1185">Reference proteome</keyword>
<accession>A0ABW5V6D0</accession>
<comment type="caution">
    <text evidence="3">The sequence shown here is derived from an EMBL/GenBank/DDBJ whole genome shotgun (WGS) entry which is preliminary data.</text>
</comment>
<name>A0ABW5V6D0_9BACI</name>
<dbReference type="InterPro" id="IPR011659">
    <property type="entry name" value="WD40"/>
</dbReference>
<dbReference type="Pfam" id="PF07676">
    <property type="entry name" value="PD40"/>
    <property type="match status" value="1"/>
</dbReference>
<dbReference type="InterPro" id="IPR011042">
    <property type="entry name" value="6-blade_b-propeller_TolB-like"/>
</dbReference>
<comment type="similarity">
    <text evidence="1">Belongs to the TolB family.</text>
</comment>
<organism evidence="3 4">
    <name type="scientific">Lentibacillus juripiscarius</name>
    <dbReference type="NCBI Taxonomy" id="257446"/>
    <lineage>
        <taxon>Bacteria</taxon>
        <taxon>Bacillati</taxon>
        <taxon>Bacillota</taxon>
        <taxon>Bacilli</taxon>
        <taxon>Bacillales</taxon>
        <taxon>Bacillaceae</taxon>
        <taxon>Lentibacillus</taxon>
    </lineage>
</organism>
<evidence type="ECO:0000313" key="4">
    <source>
        <dbReference type="Proteomes" id="UP001597502"/>
    </source>
</evidence>
<evidence type="ECO:0000259" key="2">
    <source>
        <dbReference type="Pfam" id="PF00930"/>
    </source>
</evidence>
<dbReference type="SUPFAM" id="SSF82171">
    <property type="entry name" value="DPP6 N-terminal domain-like"/>
    <property type="match status" value="1"/>
</dbReference>
<evidence type="ECO:0000256" key="1">
    <source>
        <dbReference type="ARBA" id="ARBA00009820"/>
    </source>
</evidence>
<feature type="domain" description="Dipeptidylpeptidase IV N-terminal" evidence="2">
    <location>
        <begin position="85"/>
        <end position="197"/>
    </location>
</feature>
<dbReference type="InterPro" id="IPR002469">
    <property type="entry name" value="Peptidase_S9B_N"/>
</dbReference>
<dbReference type="PANTHER" id="PTHR36842">
    <property type="entry name" value="PROTEIN TOLB HOMOLOG"/>
    <property type="match status" value="1"/>
</dbReference>
<proteinExistence type="inferred from homology"/>
<evidence type="ECO:0000313" key="3">
    <source>
        <dbReference type="EMBL" id="MFD2761622.1"/>
    </source>
</evidence>
<protein>
    <submittedName>
        <fullName evidence="3">TolB family protein</fullName>
    </submittedName>
</protein>
<dbReference type="Pfam" id="PF00930">
    <property type="entry name" value="DPPIV_N"/>
    <property type="match status" value="1"/>
</dbReference>
<dbReference type="RefSeq" id="WP_382394302.1">
    <property type="nucleotide sequence ID" value="NZ_JBHUNA010000024.1"/>
</dbReference>
<reference evidence="4" key="1">
    <citation type="journal article" date="2019" name="Int. J. Syst. Evol. Microbiol.">
        <title>The Global Catalogue of Microorganisms (GCM) 10K type strain sequencing project: providing services to taxonomists for standard genome sequencing and annotation.</title>
        <authorList>
            <consortium name="The Broad Institute Genomics Platform"/>
            <consortium name="The Broad Institute Genome Sequencing Center for Infectious Disease"/>
            <person name="Wu L."/>
            <person name="Ma J."/>
        </authorList>
    </citation>
    <scope>NUCLEOTIDE SEQUENCE [LARGE SCALE GENOMIC DNA]</scope>
    <source>
        <strain evidence="4">TISTR 1535</strain>
    </source>
</reference>
<gene>
    <name evidence="3" type="ORF">ACFSUO_11730</name>
</gene>
<dbReference type="Proteomes" id="UP001597502">
    <property type="component" value="Unassembled WGS sequence"/>
</dbReference>
<dbReference type="PANTHER" id="PTHR36842:SF1">
    <property type="entry name" value="PROTEIN TOLB"/>
    <property type="match status" value="1"/>
</dbReference>
<sequence length="307" mass="34391">MKNNCTLLSIIGIVAFLFIASVVYSLVNENDPFEYYTGLGDSISISPDDTTLAFSYYTNGNEAIYKGDIESKNVERITVPEEKGHRKPQFSPDGEGLLYLASNNDGVQTMYYRPDLNSDETIQLTKAATHVFSAAISPDGSKVYYIAMPSEDFLKPEGEQENGADLYSVHINGSQPQKLTDKDAFAMTELSISTDGTTLYYTAFHDRKQQLFSYNIENGTESLFLPEYTSDDIYHPVLSPDEDRLAYTAVADKSENGTFQYELFLMDISNGDSKRLTDYNASVTSPSFFHHKNRIAFLAETNWPSEP</sequence>
<dbReference type="Gene3D" id="2.120.10.30">
    <property type="entry name" value="TolB, C-terminal domain"/>
    <property type="match status" value="2"/>
</dbReference>
<dbReference type="EMBL" id="JBHUNA010000024">
    <property type="protein sequence ID" value="MFD2761622.1"/>
    <property type="molecule type" value="Genomic_DNA"/>
</dbReference>